<dbReference type="InterPro" id="IPR024156">
    <property type="entry name" value="Small_GTPase_ARF"/>
</dbReference>
<sequence>TDKTNYFDYYKSRVAYTTSKEFGLIVIFLSSLSLSFENLESQILKCKEEFLNFFSDILADGQFNTNTFDLFDPTLDATHRNLKPKISLVRFSGVAKTTTTRLIRAEEIPTEHVPTISGEASTIKIGKLQFLLCDFAGQEQFSFLWHRFIRGSDGVLIITDSTLENVEKSRFFLDLIKDEAPNTHAAIIGNKQDLPGALPVTEIEKILGTKTQEMVVIDPSNREKMNNIIADILEISGDVSPLLRPLFERDIMLEKAESALTNSRFEEALEYCEKIADLCFELGDDGLGNEFLKEAEKIRVILQEGDTSAIE</sequence>
<dbReference type="AlphaFoldDB" id="X1KY55"/>
<dbReference type="GO" id="GO:0005525">
    <property type="term" value="F:GTP binding"/>
    <property type="evidence" value="ECO:0007669"/>
    <property type="project" value="UniProtKB-KW"/>
</dbReference>
<comment type="caution">
    <text evidence="3">The sequence shown here is derived from an EMBL/GenBank/DDBJ whole genome shotgun (WGS) entry which is preliminary data.</text>
</comment>
<evidence type="ECO:0000313" key="3">
    <source>
        <dbReference type="EMBL" id="GAI11997.1"/>
    </source>
</evidence>
<dbReference type="Pfam" id="PF00025">
    <property type="entry name" value="Arf"/>
    <property type="match status" value="1"/>
</dbReference>
<keyword evidence="1" id="KW-0547">Nucleotide-binding</keyword>
<dbReference type="GO" id="GO:0003924">
    <property type="term" value="F:GTPase activity"/>
    <property type="evidence" value="ECO:0007669"/>
    <property type="project" value="InterPro"/>
</dbReference>
<evidence type="ECO:0000256" key="2">
    <source>
        <dbReference type="ARBA" id="ARBA00023134"/>
    </source>
</evidence>
<dbReference type="SUPFAM" id="SSF52540">
    <property type="entry name" value="P-loop containing nucleoside triphosphate hydrolases"/>
    <property type="match status" value="1"/>
</dbReference>
<name>X1KY55_9ZZZZ</name>
<dbReference type="PANTHER" id="PTHR11711">
    <property type="entry name" value="ADP RIBOSYLATION FACTOR-RELATED"/>
    <property type="match status" value="1"/>
</dbReference>
<evidence type="ECO:0008006" key="4">
    <source>
        <dbReference type="Google" id="ProtNLM"/>
    </source>
</evidence>
<feature type="non-terminal residue" evidence="3">
    <location>
        <position position="1"/>
    </location>
</feature>
<dbReference type="EMBL" id="BARV01007733">
    <property type="protein sequence ID" value="GAI11997.1"/>
    <property type="molecule type" value="Genomic_DNA"/>
</dbReference>
<dbReference type="Gene3D" id="3.40.50.300">
    <property type="entry name" value="P-loop containing nucleotide triphosphate hydrolases"/>
    <property type="match status" value="1"/>
</dbReference>
<protein>
    <recommendedName>
        <fullName evidence="4">GTP-binding protein</fullName>
    </recommendedName>
</protein>
<keyword evidence="2" id="KW-0342">GTP-binding</keyword>
<dbReference type="InterPro" id="IPR027417">
    <property type="entry name" value="P-loop_NTPase"/>
</dbReference>
<dbReference type="InterPro" id="IPR006689">
    <property type="entry name" value="Small_GTPase_ARF/SAR"/>
</dbReference>
<proteinExistence type="predicted"/>
<reference evidence="3" key="1">
    <citation type="journal article" date="2014" name="Front. Microbiol.">
        <title>High frequency of phylogenetically diverse reductive dehalogenase-homologous genes in deep subseafloor sedimentary metagenomes.</title>
        <authorList>
            <person name="Kawai M."/>
            <person name="Futagami T."/>
            <person name="Toyoda A."/>
            <person name="Takaki Y."/>
            <person name="Nishi S."/>
            <person name="Hori S."/>
            <person name="Arai W."/>
            <person name="Tsubouchi T."/>
            <person name="Morono Y."/>
            <person name="Uchiyama I."/>
            <person name="Ito T."/>
            <person name="Fujiyama A."/>
            <person name="Inagaki F."/>
            <person name="Takami H."/>
        </authorList>
    </citation>
    <scope>NUCLEOTIDE SEQUENCE</scope>
    <source>
        <strain evidence="3">Expedition CK06-06</strain>
    </source>
</reference>
<organism evidence="3">
    <name type="scientific">marine sediment metagenome</name>
    <dbReference type="NCBI Taxonomy" id="412755"/>
    <lineage>
        <taxon>unclassified sequences</taxon>
        <taxon>metagenomes</taxon>
        <taxon>ecological metagenomes</taxon>
    </lineage>
</organism>
<evidence type="ECO:0000256" key="1">
    <source>
        <dbReference type="ARBA" id="ARBA00022741"/>
    </source>
</evidence>
<gene>
    <name evidence="3" type="ORF">S06H3_15698</name>
</gene>
<dbReference type="SMART" id="SM00177">
    <property type="entry name" value="ARF"/>
    <property type="match status" value="1"/>
</dbReference>
<accession>X1KY55</accession>